<evidence type="ECO:0000256" key="7">
    <source>
        <dbReference type="PROSITE-ProRule" id="PRU01091"/>
    </source>
</evidence>
<protein>
    <submittedName>
        <fullName evidence="10">DNA-binding response regulator</fullName>
    </submittedName>
</protein>
<dbReference type="InterPro" id="IPR016032">
    <property type="entry name" value="Sig_transdc_resp-reg_C-effctor"/>
</dbReference>
<feature type="domain" description="OmpR/PhoB-type" evidence="9">
    <location>
        <begin position="127"/>
        <end position="226"/>
    </location>
</feature>
<dbReference type="STRING" id="1586287.BBK82_11730"/>
<organism evidence="10 11">
    <name type="scientific">Lentzea guizhouensis</name>
    <dbReference type="NCBI Taxonomy" id="1586287"/>
    <lineage>
        <taxon>Bacteria</taxon>
        <taxon>Bacillati</taxon>
        <taxon>Actinomycetota</taxon>
        <taxon>Actinomycetes</taxon>
        <taxon>Pseudonocardiales</taxon>
        <taxon>Pseudonocardiaceae</taxon>
        <taxon>Lentzea</taxon>
    </lineage>
</organism>
<keyword evidence="11" id="KW-1185">Reference proteome</keyword>
<dbReference type="GO" id="GO:0006355">
    <property type="term" value="P:regulation of DNA-templated transcription"/>
    <property type="evidence" value="ECO:0007669"/>
    <property type="project" value="InterPro"/>
</dbReference>
<dbReference type="InterPro" id="IPR001867">
    <property type="entry name" value="OmpR/PhoB-type_DNA-bd"/>
</dbReference>
<dbReference type="InterPro" id="IPR011006">
    <property type="entry name" value="CheY-like_superfamily"/>
</dbReference>
<dbReference type="PANTHER" id="PTHR48111:SF21">
    <property type="entry name" value="DNA-BINDING DUAL MASTER TRANSCRIPTIONAL REGULATOR RPAA"/>
    <property type="match status" value="1"/>
</dbReference>
<dbReference type="Pfam" id="PF00486">
    <property type="entry name" value="Trans_reg_C"/>
    <property type="match status" value="1"/>
</dbReference>
<dbReference type="Pfam" id="PF00072">
    <property type="entry name" value="Response_reg"/>
    <property type="match status" value="1"/>
</dbReference>
<keyword evidence="2" id="KW-0902">Two-component regulatory system</keyword>
<dbReference type="Proteomes" id="UP000093053">
    <property type="component" value="Chromosome"/>
</dbReference>
<dbReference type="GO" id="GO:0032993">
    <property type="term" value="C:protein-DNA complex"/>
    <property type="evidence" value="ECO:0007669"/>
    <property type="project" value="TreeGrafter"/>
</dbReference>
<dbReference type="Gene3D" id="3.40.50.2300">
    <property type="match status" value="1"/>
</dbReference>
<sequence>MPRVLLIEDDEAVREGLSLALTYQGHTVEAVRTGEEGLDLLTSGNNPDVVVLDLMLPGVDGFEVCRRIRAAGDLPIIMLTARNDDIDVVAGLEAGADDYVAKPAQPRVLEARIRAVLRRFSAAQPSVQTERYGDLTIDRDGLVVTRLGSRVSLAPTELRLLLELSAAPGRVMSRQQLLETVWDQGYLGDSRLVDACVQRLRSKIEDDPATPVYVQTVRGFGYRFGPL</sequence>
<dbReference type="CDD" id="cd17574">
    <property type="entry name" value="REC_OmpR"/>
    <property type="match status" value="1"/>
</dbReference>
<dbReference type="GO" id="GO:0000976">
    <property type="term" value="F:transcription cis-regulatory region binding"/>
    <property type="evidence" value="ECO:0007669"/>
    <property type="project" value="TreeGrafter"/>
</dbReference>
<feature type="domain" description="Response regulatory" evidence="8">
    <location>
        <begin position="3"/>
        <end position="117"/>
    </location>
</feature>
<name>A0A1B2HFZ4_9PSEU</name>
<evidence type="ECO:0000256" key="3">
    <source>
        <dbReference type="ARBA" id="ARBA00023015"/>
    </source>
</evidence>
<dbReference type="GO" id="GO:0000156">
    <property type="term" value="F:phosphorelay response regulator activity"/>
    <property type="evidence" value="ECO:0007669"/>
    <property type="project" value="TreeGrafter"/>
</dbReference>
<evidence type="ECO:0000256" key="2">
    <source>
        <dbReference type="ARBA" id="ARBA00023012"/>
    </source>
</evidence>
<dbReference type="SMART" id="SM00862">
    <property type="entry name" value="Trans_reg_C"/>
    <property type="match status" value="1"/>
</dbReference>
<dbReference type="FunFam" id="3.40.50.2300:FF:000034">
    <property type="entry name" value="DNA-binding response OmpR family regulator"/>
    <property type="match status" value="1"/>
</dbReference>
<gene>
    <name evidence="10" type="ORF">BBK82_11730</name>
</gene>
<keyword evidence="3" id="KW-0805">Transcription regulation</keyword>
<dbReference type="CDD" id="cd00383">
    <property type="entry name" value="trans_reg_C"/>
    <property type="match status" value="1"/>
</dbReference>
<dbReference type="InterPro" id="IPR039420">
    <property type="entry name" value="WalR-like"/>
</dbReference>
<proteinExistence type="predicted"/>
<dbReference type="GO" id="GO:0005829">
    <property type="term" value="C:cytosol"/>
    <property type="evidence" value="ECO:0007669"/>
    <property type="project" value="TreeGrafter"/>
</dbReference>
<dbReference type="OrthoDB" id="3197131at2"/>
<evidence type="ECO:0000313" key="11">
    <source>
        <dbReference type="Proteomes" id="UP000093053"/>
    </source>
</evidence>
<dbReference type="EMBL" id="CP016793">
    <property type="protein sequence ID" value="ANZ36636.1"/>
    <property type="molecule type" value="Genomic_DNA"/>
</dbReference>
<dbReference type="InterPro" id="IPR036388">
    <property type="entry name" value="WH-like_DNA-bd_sf"/>
</dbReference>
<reference evidence="10 11" key="1">
    <citation type="submission" date="2016-07" db="EMBL/GenBank/DDBJ databases">
        <title>Complete genome sequence of the Lentzea guizhouensis DHS C013.</title>
        <authorList>
            <person name="Cao C."/>
        </authorList>
    </citation>
    <scope>NUCLEOTIDE SEQUENCE [LARGE SCALE GENOMIC DNA]</scope>
    <source>
        <strain evidence="10 11">DHS C013</strain>
    </source>
</reference>
<evidence type="ECO:0000313" key="10">
    <source>
        <dbReference type="EMBL" id="ANZ36636.1"/>
    </source>
</evidence>
<dbReference type="PANTHER" id="PTHR48111">
    <property type="entry name" value="REGULATOR OF RPOS"/>
    <property type="match status" value="1"/>
</dbReference>
<dbReference type="Gene3D" id="1.10.10.10">
    <property type="entry name" value="Winged helix-like DNA-binding domain superfamily/Winged helix DNA-binding domain"/>
    <property type="match status" value="1"/>
</dbReference>
<keyword evidence="1 6" id="KW-0597">Phosphoprotein</keyword>
<dbReference type="RefSeq" id="WP_065915035.1">
    <property type="nucleotide sequence ID" value="NZ_CP016793.1"/>
</dbReference>
<evidence type="ECO:0000256" key="6">
    <source>
        <dbReference type="PROSITE-ProRule" id="PRU00169"/>
    </source>
</evidence>
<dbReference type="AlphaFoldDB" id="A0A1B2HFZ4"/>
<dbReference type="InterPro" id="IPR001789">
    <property type="entry name" value="Sig_transdc_resp-reg_receiver"/>
</dbReference>
<dbReference type="PROSITE" id="PS50110">
    <property type="entry name" value="RESPONSE_REGULATORY"/>
    <property type="match status" value="1"/>
</dbReference>
<dbReference type="PROSITE" id="PS51755">
    <property type="entry name" value="OMPR_PHOB"/>
    <property type="match status" value="1"/>
</dbReference>
<evidence type="ECO:0000256" key="5">
    <source>
        <dbReference type="ARBA" id="ARBA00023163"/>
    </source>
</evidence>
<dbReference type="FunFam" id="1.10.10.10:FF:000018">
    <property type="entry name" value="DNA-binding response regulator ResD"/>
    <property type="match status" value="1"/>
</dbReference>
<evidence type="ECO:0000259" key="8">
    <source>
        <dbReference type="PROSITE" id="PS50110"/>
    </source>
</evidence>
<dbReference type="Gene3D" id="6.10.250.690">
    <property type="match status" value="1"/>
</dbReference>
<dbReference type="SMART" id="SM00448">
    <property type="entry name" value="REC"/>
    <property type="match status" value="1"/>
</dbReference>
<evidence type="ECO:0000256" key="4">
    <source>
        <dbReference type="ARBA" id="ARBA00023125"/>
    </source>
</evidence>
<dbReference type="KEGG" id="led:BBK82_11730"/>
<evidence type="ECO:0000256" key="1">
    <source>
        <dbReference type="ARBA" id="ARBA00022553"/>
    </source>
</evidence>
<evidence type="ECO:0000259" key="9">
    <source>
        <dbReference type="PROSITE" id="PS51755"/>
    </source>
</evidence>
<feature type="DNA-binding region" description="OmpR/PhoB-type" evidence="7">
    <location>
        <begin position="127"/>
        <end position="226"/>
    </location>
</feature>
<keyword evidence="4 7" id="KW-0238">DNA-binding</keyword>
<feature type="modified residue" description="4-aspartylphosphate" evidence="6">
    <location>
        <position position="53"/>
    </location>
</feature>
<dbReference type="SUPFAM" id="SSF46894">
    <property type="entry name" value="C-terminal effector domain of the bipartite response regulators"/>
    <property type="match status" value="1"/>
</dbReference>
<accession>A0A1B2HFZ4</accession>
<keyword evidence="5" id="KW-0804">Transcription</keyword>
<dbReference type="SUPFAM" id="SSF52172">
    <property type="entry name" value="CheY-like"/>
    <property type="match status" value="1"/>
</dbReference>